<keyword evidence="5" id="KW-0998">Cell outer membrane</keyword>
<feature type="chain" id="PRO_5018320138" evidence="6">
    <location>
        <begin position="24"/>
        <end position="294"/>
    </location>
</feature>
<evidence type="ECO:0000256" key="4">
    <source>
        <dbReference type="ARBA" id="ARBA00023136"/>
    </source>
</evidence>
<reference evidence="7 8" key="1">
    <citation type="submission" date="2018-11" db="EMBL/GenBank/DDBJ databases">
        <authorList>
            <person name="Ye M.-Q."/>
            <person name="Du Z.-J."/>
        </authorList>
    </citation>
    <scope>NUCLEOTIDE SEQUENCE [LARGE SCALE GENOMIC DNA]</scope>
    <source>
        <strain evidence="7 8">U0105</strain>
    </source>
</reference>
<dbReference type="Proteomes" id="UP000275281">
    <property type="component" value="Unassembled WGS sequence"/>
</dbReference>
<dbReference type="PANTHER" id="PTHR38776">
    <property type="entry name" value="MLTA-INTERACTING PROTEIN-RELATED"/>
    <property type="match status" value="1"/>
</dbReference>
<evidence type="ECO:0000256" key="3">
    <source>
        <dbReference type="ARBA" id="ARBA00022729"/>
    </source>
</evidence>
<evidence type="ECO:0000256" key="6">
    <source>
        <dbReference type="SAM" id="SignalP"/>
    </source>
</evidence>
<name>A0A3N5Z909_9ALTE</name>
<evidence type="ECO:0000256" key="5">
    <source>
        <dbReference type="ARBA" id="ARBA00023237"/>
    </source>
</evidence>
<sequence length="294" mass="32569">MKNTVNILLLLLLVFAQVSIVSANVVCTRNKDCPGDTGWELGVAIGVGGMTNPLVGGDNIPLVIIPDIAYYGDNLYFDNAEFGWRTSITARHEINLFVTPNKEKAFFSFWHTSNILGPIFTLDSPFQSGDEMNIGNPIIGQSTVSIDDVSSRKWAADAGVRWRWKWKNSVINSSVYADVSDVYKGTHGSLSFTSKWAFDDWTVYTSPNVHWYSDNLTDYYYGIRTLPLLGKGLGYEGKSGLQFGMRVLALHSIDDSWHVLIRASAVKLHSGMRNSPLVDSSTVLSGFVGMAYQF</sequence>
<evidence type="ECO:0000256" key="2">
    <source>
        <dbReference type="ARBA" id="ARBA00005722"/>
    </source>
</evidence>
<protein>
    <submittedName>
        <fullName evidence="7">MipA/OmpV family protein</fullName>
    </submittedName>
</protein>
<dbReference type="GO" id="GO:0009279">
    <property type="term" value="C:cell outer membrane"/>
    <property type="evidence" value="ECO:0007669"/>
    <property type="project" value="UniProtKB-SubCell"/>
</dbReference>
<dbReference type="OrthoDB" id="5731040at2"/>
<organism evidence="7 8">
    <name type="scientific">Alteromonas sediminis</name>
    <dbReference type="NCBI Taxonomy" id="2259342"/>
    <lineage>
        <taxon>Bacteria</taxon>
        <taxon>Pseudomonadati</taxon>
        <taxon>Pseudomonadota</taxon>
        <taxon>Gammaproteobacteria</taxon>
        <taxon>Alteromonadales</taxon>
        <taxon>Alteromonadaceae</taxon>
        <taxon>Alteromonas/Salinimonas group</taxon>
        <taxon>Alteromonas</taxon>
    </lineage>
</organism>
<dbReference type="PANTHER" id="PTHR38776:SF1">
    <property type="entry name" value="MLTA-INTERACTING PROTEIN-RELATED"/>
    <property type="match status" value="1"/>
</dbReference>
<keyword evidence="4" id="KW-0472">Membrane</keyword>
<evidence type="ECO:0000313" key="8">
    <source>
        <dbReference type="Proteomes" id="UP000275281"/>
    </source>
</evidence>
<dbReference type="InterPro" id="IPR010583">
    <property type="entry name" value="MipA"/>
</dbReference>
<accession>A0A3N5Z909</accession>
<proteinExistence type="inferred from homology"/>
<comment type="similarity">
    <text evidence="2">Belongs to the MipA/OmpV family.</text>
</comment>
<dbReference type="Pfam" id="PF06629">
    <property type="entry name" value="MipA"/>
    <property type="match status" value="1"/>
</dbReference>
<feature type="signal peptide" evidence="6">
    <location>
        <begin position="1"/>
        <end position="23"/>
    </location>
</feature>
<gene>
    <name evidence="7" type="ORF">DRW07_12235</name>
</gene>
<dbReference type="RefSeq" id="WP_124028220.1">
    <property type="nucleotide sequence ID" value="NZ_JBHRSN010000007.1"/>
</dbReference>
<comment type="caution">
    <text evidence="7">The sequence shown here is derived from an EMBL/GenBank/DDBJ whole genome shotgun (WGS) entry which is preliminary data.</text>
</comment>
<dbReference type="AlphaFoldDB" id="A0A3N5Z909"/>
<evidence type="ECO:0000256" key="1">
    <source>
        <dbReference type="ARBA" id="ARBA00004442"/>
    </source>
</evidence>
<comment type="subcellular location">
    <subcellularLocation>
        <location evidence="1">Cell outer membrane</location>
    </subcellularLocation>
</comment>
<keyword evidence="8" id="KW-1185">Reference proteome</keyword>
<evidence type="ECO:0000313" key="7">
    <source>
        <dbReference type="EMBL" id="RPJ65588.1"/>
    </source>
</evidence>
<dbReference type="EMBL" id="RPOK01000004">
    <property type="protein sequence ID" value="RPJ65588.1"/>
    <property type="molecule type" value="Genomic_DNA"/>
</dbReference>
<keyword evidence="3 6" id="KW-0732">Signal</keyword>